<proteinExistence type="predicted"/>
<dbReference type="InterPro" id="IPR004360">
    <property type="entry name" value="Glyas_Fos-R_dOase_dom"/>
</dbReference>
<comment type="caution">
    <text evidence="2">The sequence shown here is derived from an EMBL/GenBank/DDBJ whole genome shotgun (WGS) entry which is preliminary data.</text>
</comment>
<gene>
    <name evidence="2" type="ORF">OO016_11395</name>
</gene>
<dbReference type="PANTHER" id="PTHR33993:SF2">
    <property type="entry name" value="VOC DOMAIN-CONTAINING PROTEIN"/>
    <property type="match status" value="1"/>
</dbReference>
<feature type="domain" description="VOC" evidence="1">
    <location>
        <begin position="5"/>
        <end position="124"/>
    </location>
</feature>
<protein>
    <submittedName>
        <fullName evidence="2">VOC family protein</fullName>
    </submittedName>
</protein>
<dbReference type="InterPro" id="IPR037523">
    <property type="entry name" value="VOC_core"/>
</dbReference>
<dbReference type="Gene3D" id="3.10.180.10">
    <property type="entry name" value="2,3-Dihydroxybiphenyl 1,2-Dioxygenase, domain 1"/>
    <property type="match status" value="1"/>
</dbReference>
<evidence type="ECO:0000313" key="2">
    <source>
        <dbReference type="EMBL" id="MCX2720207.1"/>
    </source>
</evidence>
<dbReference type="PANTHER" id="PTHR33993">
    <property type="entry name" value="GLYOXALASE-RELATED"/>
    <property type="match status" value="1"/>
</dbReference>
<sequence length="125" mass="13936">MEHNMIGWVEIPVTDMDRAKNFYEAVFNITISIHDLGGFIMGWFPYEEGVKGISGSLVKHEMYQPSDHAGALIYFSCRDVAEEARRVMDAGGEVLREKTAIGEGHGYMALIKDSEGNRIGLHSQS</sequence>
<dbReference type="CDD" id="cd07247">
    <property type="entry name" value="SgaA_N_like"/>
    <property type="match status" value="1"/>
</dbReference>
<reference evidence="2" key="1">
    <citation type="submission" date="2022-11" db="EMBL/GenBank/DDBJ databases">
        <title>The characterization of three novel Bacteroidetes species and genomic analysis of their roles in tidal elemental geochemical cycles.</title>
        <authorList>
            <person name="Ma K.-J."/>
        </authorList>
    </citation>
    <scope>NUCLEOTIDE SEQUENCE</scope>
    <source>
        <strain evidence="2">M415</strain>
    </source>
</reference>
<evidence type="ECO:0000259" key="1">
    <source>
        <dbReference type="PROSITE" id="PS51819"/>
    </source>
</evidence>
<dbReference type="InterPro" id="IPR029068">
    <property type="entry name" value="Glyas_Bleomycin-R_OHBP_Dase"/>
</dbReference>
<dbReference type="PROSITE" id="PS51819">
    <property type="entry name" value="VOC"/>
    <property type="match status" value="1"/>
</dbReference>
<dbReference type="Proteomes" id="UP001207116">
    <property type="component" value="Unassembled WGS sequence"/>
</dbReference>
<dbReference type="EMBL" id="JAPFQP010000004">
    <property type="protein sequence ID" value="MCX2720207.1"/>
    <property type="molecule type" value="Genomic_DNA"/>
</dbReference>
<dbReference type="AlphaFoldDB" id="A0AAE3SNW6"/>
<name>A0AAE3SNW6_9FLAO</name>
<organism evidence="2 3">
    <name type="scientific">Lentiprolixibacter aurantiacus</name>
    <dbReference type="NCBI Taxonomy" id="2993939"/>
    <lineage>
        <taxon>Bacteria</taxon>
        <taxon>Pseudomonadati</taxon>
        <taxon>Bacteroidota</taxon>
        <taxon>Flavobacteriia</taxon>
        <taxon>Flavobacteriales</taxon>
        <taxon>Flavobacteriaceae</taxon>
        <taxon>Lentiprolixibacter</taxon>
    </lineage>
</organism>
<keyword evidence="3" id="KW-1185">Reference proteome</keyword>
<dbReference type="SUPFAM" id="SSF54593">
    <property type="entry name" value="Glyoxalase/Bleomycin resistance protein/Dihydroxybiphenyl dioxygenase"/>
    <property type="match status" value="1"/>
</dbReference>
<dbReference type="InterPro" id="IPR052164">
    <property type="entry name" value="Anthracycline_SecMetBiosynth"/>
</dbReference>
<evidence type="ECO:0000313" key="3">
    <source>
        <dbReference type="Proteomes" id="UP001207116"/>
    </source>
</evidence>
<dbReference type="Pfam" id="PF00903">
    <property type="entry name" value="Glyoxalase"/>
    <property type="match status" value="1"/>
</dbReference>
<accession>A0AAE3SNW6</accession>